<dbReference type="GO" id="GO:0005737">
    <property type="term" value="C:cytoplasm"/>
    <property type="evidence" value="ECO:0007669"/>
    <property type="project" value="UniProtKB-SubCell"/>
</dbReference>
<reference evidence="8" key="1">
    <citation type="submission" date="2015-01" db="EMBL/GenBank/DDBJ databases">
        <title>The Genome Sequence of Cryptococcus gattii CA1280.</title>
        <authorList>
            <consortium name="The Broad Institute Genomics Platform"/>
            <person name="Cuomo C."/>
            <person name="Litvintseva A."/>
            <person name="Chen Y."/>
            <person name="Heitman J."/>
            <person name="Sun S."/>
            <person name="Springer D."/>
            <person name="Dromer F."/>
            <person name="Young S."/>
            <person name="Zeng Q."/>
            <person name="Gargeya S."/>
            <person name="Abouelleil A."/>
            <person name="Alvarado L."/>
            <person name="Chapman S.B."/>
            <person name="Gainer-Dewar J."/>
            <person name="Goldberg J."/>
            <person name="Griggs A."/>
            <person name="Gujja S."/>
            <person name="Hansen M."/>
            <person name="Howarth C."/>
            <person name="Imamovic A."/>
            <person name="Larimer J."/>
            <person name="Murphy C."/>
            <person name="Naylor J."/>
            <person name="Pearson M."/>
            <person name="Priest M."/>
            <person name="Roberts A."/>
            <person name="Saif S."/>
            <person name="Shea T."/>
            <person name="Sykes S."/>
            <person name="Wortman J."/>
            <person name="Nusbaum C."/>
            <person name="Birren B."/>
        </authorList>
    </citation>
    <scope>NUCLEOTIDE SEQUENCE [LARGE SCALE GENOMIC DNA]</scope>
    <source>
        <strain evidence="8">CA1280</strain>
    </source>
</reference>
<evidence type="ECO:0000256" key="5">
    <source>
        <dbReference type="ARBA" id="ARBA00022837"/>
    </source>
</evidence>
<dbReference type="PANTHER" id="PTHR46212">
    <property type="entry name" value="PEFLIN"/>
    <property type="match status" value="1"/>
</dbReference>
<dbReference type="PANTHER" id="PTHR46212:SF3">
    <property type="entry name" value="GH27120P"/>
    <property type="match status" value="1"/>
</dbReference>
<evidence type="ECO:0000313" key="8">
    <source>
        <dbReference type="EMBL" id="KIR49076.1"/>
    </source>
</evidence>
<dbReference type="EMBL" id="KN847975">
    <property type="protein sequence ID" value="KIR49076.1"/>
    <property type="molecule type" value="Genomic_DNA"/>
</dbReference>
<dbReference type="HOGENOM" id="CLU_059579_0_0_1"/>
<dbReference type="InterPro" id="IPR011992">
    <property type="entry name" value="EF-hand-dom_pair"/>
</dbReference>
<feature type="compositionally biased region" description="Polar residues" evidence="6">
    <location>
        <begin position="147"/>
        <end position="166"/>
    </location>
</feature>
<organism evidence="8">
    <name type="scientific">Cryptococcus bacillisporus CA1280</name>
    <dbReference type="NCBI Taxonomy" id="1296109"/>
    <lineage>
        <taxon>Eukaryota</taxon>
        <taxon>Fungi</taxon>
        <taxon>Dikarya</taxon>
        <taxon>Basidiomycota</taxon>
        <taxon>Agaricomycotina</taxon>
        <taxon>Tremellomycetes</taxon>
        <taxon>Tremellales</taxon>
        <taxon>Cryptococcaceae</taxon>
        <taxon>Cryptococcus</taxon>
        <taxon>Cryptococcus gattii species complex</taxon>
    </lineage>
</organism>
<dbReference type="PROSITE" id="PS50222">
    <property type="entry name" value="EF_HAND_2"/>
    <property type="match status" value="2"/>
</dbReference>
<dbReference type="PROSITE" id="PS00018">
    <property type="entry name" value="EF_HAND_1"/>
    <property type="match status" value="2"/>
</dbReference>
<keyword evidence="4" id="KW-0677">Repeat</keyword>
<evidence type="ECO:0000256" key="6">
    <source>
        <dbReference type="SAM" id="MobiDB-lite"/>
    </source>
</evidence>
<dbReference type="SUPFAM" id="SSF47473">
    <property type="entry name" value="EF-hand"/>
    <property type="match status" value="1"/>
</dbReference>
<sequence>MADYLGRPSDGDSPFAIGHRAMRDTSSPQPPQQRNPAPRNQYPQPPQQQVQSYGAPLGIPMRGYAASPGPGGRSGMASPGPGARSGMVSPTQGSFPPQAPQQQQQQQQGQVSYQQFQRQYSSPPQQQQGFQPQQYQPRPQYGQLQQVRTQGYGSAQSPISPGTASNHGHPPVGSSGSGYTPMQQQQQQQNYGQAPQQHPHYATSPQGRQSQQAQQGQWGPQQHVQTMSSTPPMPSTGDNAELRDMFTAFDSSRSGHLSAFDLQKLLAKDATMDAREDSVKMLMNIFDTDRSGSINFQEFEGLYRYIQDWHGIFNRFDRDSSGLIDRTELHSALMGFGFPLPPEMIRKIEKRFTPPPVPGKDAPRGISFDRFLMACVTVKHYTEGFRRVDQRKEGKVTFSYENFMEMVLDAPA</sequence>
<accession>A0A0D0VPF4</accession>
<proteinExistence type="predicted"/>
<dbReference type="GO" id="GO:0048306">
    <property type="term" value="F:calcium-dependent protein binding"/>
    <property type="evidence" value="ECO:0007669"/>
    <property type="project" value="UniProtKB-ARBA"/>
</dbReference>
<evidence type="ECO:0000256" key="2">
    <source>
        <dbReference type="ARBA" id="ARBA00022490"/>
    </source>
</evidence>
<comment type="subcellular location">
    <subcellularLocation>
        <location evidence="1">Cytoplasm</location>
    </subcellularLocation>
</comment>
<dbReference type="Pfam" id="PF13202">
    <property type="entry name" value="EF-hand_5"/>
    <property type="match status" value="1"/>
</dbReference>
<dbReference type="InterPro" id="IPR002048">
    <property type="entry name" value="EF_hand_dom"/>
</dbReference>
<dbReference type="GO" id="GO:0005509">
    <property type="term" value="F:calcium ion binding"/>
    <property type="evidence" value="ECO:0007669"/>
    <property type="project" value="InterPro"/>
</dbReference>
<evidence type="ECO:0000256" key="4">
    <source>
        <dbReference type="ARBA" id="ARBA00022737"/>
    </source>
</evidence>
<feature type="domain" description="EF-hand" evidence="7">
    <location>
        <begin position="237"/>
        <end position="272"/>
    </location>
</feature>
<dbReference type="AlphaFoldDB" id="A0A0D0VPF4"/>
<name>A0A0D0VPF4_CRYGA</name>
<dbReference type="CDD" id="cd16180">
    <property type="entry name" value="EFh_PEF_Group_I"/>
    <property type="match status" value="1"/>
</dbReference>
<protein>
    <submittedName>
        <fullName evidence="8">Calcium-binding protein</fullName>
    </submittedName>
</protein>
<keyword evidence="2" id="KW-0963">Cytoplasm</keyword>
<evidence type="ECO:0000259" key="7">
    <source>
        <dbReference type="PROSITE" id="PS50222"/>
    </source>
</evidence>
<dbReference type="Pfam" id="PF13499">
    <property type="entry name" value="EF-hand_7"/>
    <property type="match status" value="1"/>
</dbReference>
<dbReference type="InterPro" id="IPR051426">
    <property type="entry name" value="Peflin/Sorcin_CaBP"/>
</dbReference>
<evidence type="ECO:0000256" key="3">
    <source>
        <dbReference type="ARBA" id="ARBA00022723"/>
    </source>
</evidence>
<feature type="domain" description="EF-hand" evidence="7">
    <location>
        <begin position="304"/>
        <end position="339"/>
    </location>
</feature>
<feature type="compositionally biased region" description="Low complexity" evidence="6">
    <location>
        <begin position="92"/>
        <end position="146"/>
    </location>
</feature>
<evidence type="ECO:0000256" key="1">
    <source>
        <dbReference type="ARBA" id="ARBA00004496"/>
    </source>
</evidence>
<feature type="compositionally biased region" description="Low complexity" evidence="6">
    <location>
        <begin position="173"/>
        <end position="197"/>
    </location>
</feature>
<keyword evidence="3" id="KW-0479">Metal-binding</keyword>
<feature type="region of interest" description="Disordered" evidence="6">
    <location>
        <begin position="1"/>
        <end position="240"/>
    </location>
</feature>
<dbReference type="SMART" id="SM00054">
    <property type="entry name" value="EFh"/>
    <property type="match status" value="3"/>
</dbReference>
<keyword evidence="5" id="KW-0106">Calcium</keyword>
<dbReference type="InterPro" id="IPR018247">
    <property type="entry name" value="EF_Hand_1_Ca_BS"/>
</dbReference>
<feature type="compositionally biased region" description="Low complexity" evidence="6">
    <location>
        <begin position="206"/>
        <end position="225"/>
    </location>
</feature>
<dbReference type="OrthoDB" id="186625at2759"/>
<dbReference type="Gene3D" id="1.10.238.10">
    <property type="entry name" value="EF-hand"/>
    <property type="match status" value="1"/>
</dbReference>
<gene>
    <name evidence="8" type="ORF">I312_01225</name>
</gene>